<evidence type="ECO:0000256" key="4">
    <source>
        <dbReference type="ARBA" id="ARBA00022692"/>
    </source>
</evidence>
<dbReference type="GO" id="GO:0070782">
    <property type="term" value="P:phosphatidylserine exposure on apoptotic cell surface"/>
    <property type="evidence" value="ECO:0007669"/>
    <property type="project" value="TreeGrafter"/>
</dbReference>
<keyword evidence="12" id="KW-1185">Reference proteome</keyword>
<feature type="transmembrane region" description="Helical" evidence="9">
    <location>
        <begin position="216"/>
        <end position="237"/>
    </location>
</feature>
<feature type="transmembrane region" description="Helical" evidence="9">
    <location>
        <begin position="334"/>
        <end position="356"/>
    </location>
</feature>
<gene>
    <name evidence="11" type="primary">Xkr8</name>
    <name evidence="11" type="ORF">GTO95_0014931</name>
</gene>
<evidence type="ECO:0000256" key="10">
    <source>
        <dbReference type="SAM" id="MobiDB-lite"/>
    </source>
</evidence>
<dbReference type="EMBL" id="JAAWVO010054850">
    <property type="protein sequence ID" value="MBN3321405.1"/>
    <property type="molecule type" value="Genomic_DNA"/>
</dbReference>
<feature type="transmembrane region" description="Helical" evidence="9">
    <location>
        <begin position="88"/>
        <end position="110"/>
    </location>
</feature>
<feature type="transmembrane region" description="Helical" evidence="9">
    <location>
        <begin position="177"/>
        <end position="195"/>
    </location>
</feature>
<comment type="caution">
    <text evidence="11">The sequence shown here is derived from an EMBL/GenBank/DDBJ whole genome shotgun (WGS) entry which is preliminary data.</text>
</comment>
<comment type="similarity">
    <text evidence="2 9">Belongs to the XK family.</text>
</comment>
<dbReference type="PANTHER" id="PTHR16024">
    <property type="entry name" value="XK-RELATED PROTEIN"/>
    <property type="match status" value="1"/>
</dbReference>
<keyword evidence="6 9" id="KW-1133">Transmembrane helix</keyword>
<evidence type="ECO:0000256" key="5">
    <source>
        <dbReference type="ARBA" id="ARBA00022703"/>
    </source>
</evidence>
<dbReference type="AlphaFoldDB" id="A0A8J7P153"/>
<dbReference type="PANTHER" id="PTHR16024:SF8">
    <property type="entry name" value="XK-RELATED PROTEIN 8"/>
    <property type="match status" value="1"/>
</dbReference>
<evidence type="ECO:0000256" key="3">
    <source>
        <dbReference type="ARBA" id="ARBA00022475"/>
    </source>
</evidence>
<comment type="catalytic activity">
    <reaction evidence="8">
        <text>a 1,2-diacyl-sn-glycero-3-phospho-L-serine(in) = a 1,2-diacyl-sn-glycero-3-phospho-L-serine(out)</text>
        <dbReference type="Rhea" id="RHEA:38663"/>
        <dbReference type="ChEBI" id="CHEBI:57262"/>
    </reaction>
</comment>
<feature type="transmembrane region" description="Helical" evidence="9">
    <location>
        <begin position="46"/>
        <end position="68"/>
    </location>
</feature>
<keyword evidence="4 9" id="KW-0812">Transmembrane</keyword>
<organism evidence="11 12">
    <name type="scientific">Atractosteus spatula</name>
    <name type="common">Alligator gar</name>
    <name type="synonym">Lepisosteus spatula</name>
    <dbReference type="NCBI Taxonomy" id="7917"/>
    <lineage>
        <taxon>Eukaryota</taxon>
        <taxon>Metazoa</taxon>
        <taxon>Chordata</taxon>
        <taxon>Craniata</taxon>
        <taxon>Vertebrata</taxon>
        <taxon>Euteleostomi</taxon>
        <taxon>Actinopterygii</taxon>
        <taxon>Neopterygii</taxon>
        <taxon>Holostei</taxon>
        <taxon>Semionotiformes</taxon>
        <taxon>Lepisosteidae</taxon>
        <taxon>Atractosteus</taxon>
    </lineage>
</organism>
<dbReference type="GO" id="GO:0005886">
    <property type="term" value="C:plasma membrane"/>
    <property type="evidence" value="ECO:0007669"/>
    <property type="project" value="UniProtKB-SubCell"/>
</dbReference>
<dbReference type="GO" id="GO:1902742">
    <property type="term" value="P:apoptotic process involved in development"/>
    <property type="evidence" value="ECO:0007669"/>
    <property type="project" value="TreeGrafter"/>
</dbReference>
<keyword evidence="5" id="KW-0053">Apoptosis</keyword>
<feature type="region of interest" description="Disordered" evidence="10">
    <location>
        <begin position="368"/>
        <end position="400"/>
    </location>
</feature>
<accession>A0A8J7P153</accession>
<evidence type="ECO:0000256" key="9">
    <source>
        <dbReference type="RuleBase" id="RU910716"/>
    </source>
</evidence>
<keyword evidence="3" id="KW-1003">Cell membrane</keyword>
<evidence type="ECO:0000256" key="2">
    <source>
        <dbReference type="ARBA" id="ARBA00008789"/>
    </source>
</evidence>
<evidence type="ECO:0000256" key="7">
    <source>
        <dbReference type="ARBA" id="ARBA00023136"/>
    </source>
</evidence>
<dbReference type="Proteomes" id="UP000736164">
    <property type="component" value="Unassembled WGS sequence"/>
</dbReference>
<feature type="non-terminal residue" evidence="11">
    <location>
        <position position="436"/>
    </location>
</feature>
<dbReference type="InterPro" id="IPR050895">
    <property type="entry name" value="XK-related_scramblase"/>
</dbReference>
<dbReference type="Pfam" id="PF09815">
    <property type="entry name" value="XK-related"/>
    <property type="match status" value="1"/>
</dbReference>
<comment type="subcellular location">
    <subcellularLocation>
        <location evidence="1">Cell membrane</location>
        <topology evidence="1">Multi-pass membrane protein</topology>
    </subcellularLocation>
    <subcellularLocation>
        <location evidence="9">Membrane</location>
        <topology evidence="9">Multi-pass membrane protein</topology>
    </subcellularLocation>
</comment>
<feature type="non-terminal residue" evidence="11">
    <location>
        <position position="1"/>
    </location>
</feature>
<evidence type="ECO:0000313" key="12">
    <source>
        <dbReference type="Proteomes" id="UP000736164"/>
    </source>
</evidence>
<evidence type="ECO:0000256" key="1">
    <source>
        <dbReference type="ARBA" id="ARBA00004651"/>
    </source>
</evidence>
<feature type="transmembrane region" description="Helical" evidence="9">
    <location>
        <begin position="302"/>
        <end position="322"/>
    </location>
</feature>
<keyword evidence="7 9" id="KW-0472">Membrane</keyword>
<reference evidence="11" key="1">
    <citation type="journal article" date="2021" name="Cell">
        <title>Tracing the genetic footprints of vertebrate landing in non-teleost ray-finned fishes.</title>
        <authorList>
            <person name="Bi X."/>
            <person name="Wang K."/>
            <person name="Yang L."/>
            <person name="Pan H."/>
            <person name="Jiang H."/>
            <person name="Wei Q."/>
            <person name="Fang M."/>
            <person name="Yu H."/>
            <person name="Zhu C."/>
            <person name="Cai Y."/>
            <person name="He Y."/>
            <person name="Gan X."/>
            <person name="Zeng H."/>
            <person name="Yu D."/>
            <person name="Zhu Y."/>
            <person name="Jiang H."/>
            <person name="Qiu Q."/>
            <person name="Yang H."/>
            <person name="Zhang Y.E."/>
            <person name="Wang W."/>
            <person name="Zhu M."/>
            <person name="He S."/>
            <person name="Zhang G."/>
        </authorList>
    </citation>
    <scope>NUCLEOTIDE SEQUENCE</scope>
    <source>
        <strain evidence="11">Allg_001</strain>
    </source>
</reference>
<sequence>MECSQFCKYSWLDFFFTLLGVCTFLFDLGSDVWVAVEFFSRGDYVWFGATVAIIVVSSAVVQTFSWLWYRYDRQLENFRALTLTEDFLLRRCCLNLLHIFQLGLFMRYIMAIEQGFQVWWKRKQGSEYAVYKTHDLSMLRLFETFFESTPQLTLMLYIIIRNNQASVVQFSLYPPHLPPGISVAASTISIAWMVLEYHRSLRSFLPEKAKMGYSSSVVYFLWNLLLIAPRVAAVAVFTSVFPHYLVLHFLALWLALFVWAWLQNTQFMDNAPGEWLYRAAVAFIWYFSWFNVAEGKTRGRSIIYHSFMFVDSAILVATWGYYRDCVLTEAYAGPLVSVLPSAYLLGLLIKAFYYWFFHPRRWELLPQSGEDVPDTQAPSGKDDPDSQGDFRSMPVTPAPSHLQNRRMLNLAKNFYFAEPHPPCPSSANGTQQNHVI</sequence>
<proteinExistence type="inferred from homology"/>
<evidence type="ECO:0000256" key="8">
    <source>
        <dbReference type="ARBA" id="ARBA00024479"/>
    </source>
</evidence>
<feature type="transmembrane region" description="Helical" evidence="9">
    <location>
        <begin position="9"/>
        <end position="26"/>
    </location>
</feature>
<feature type="transmembrane region" description="Helical" evidence="9">
    <location>
        <begin position="243"/>
        <end position="262"/>
    </location>
</feature>
<feature type="transmembrane region" description="Helical" evidence="9">
    <location>
        <begin position="274"/>
        <end position="290"/>
    </location>
</feature>
<dbReference type="GO" id="GO:0043652">
    <property type="term" value="P:engulfment of apoptotic cell"/>
    <property type="evidence" value="ECO:0007669"/>
    <property type="project" value="TreeGrafter"/>
</dbReference>
<evidence type="ECO:0000256" key="6">
    <source>
        <dbReference type="ARBA" id="ARBA00022989"/>
    </source>
</evidence>
<protein>
    <recommendedName>
        <fullName evidence="9">XK-related protein</fullName>
    </recommendedName>
</protein>
<dbReference type="InterPro" id="IPR018629">
    <property type="entry name" value="XK-rel"/>
</dbReference>
<evidence type="ECO:0000313" key="11">
    <source>
        <dbReference type="EMBL" id="MBN3321405.1"/>
    </source>
</evidence>
<name>A0A8J7P153_ATRSP</name>